<dbReference type="Proteomes" id="UP000189733">
    <property type="component" value="Unassembled WGS sequence"/>
</dbReference>
<dbReference type="STRING" id="1121442.SAMN02745702_00070"/>
<dbReference type="PROSITE" id="PS50885">
    <property type="entry name" value="HAMP"/>
    <property type="match status" value="1"/>
</dbReference>
<feature type="coiled-coil region" evidence="2">
    <location>
        <begin position="395"/>
        <end position="432"/>
    </location>
</feature>
<dbReference type="InterPro" id="IPR001633">
    <property type="entry name" value="EAL_dom"/>
</dbReference>
<feature type="transmembrane region" description="Helical" evidence="3">
    <location>
        <begin position="161"/>
        <end position="183"/>
    </location>
</feature>
<dbReference type="InterPro" id="IPR000014">
    <property type="entry name" value="PAS"/>
</dbReference>
<proteinExistence type="predicted"/>
<dbReference type="SMART" id="SM00267">
    <property type="entry name" value="GGDEF"/>
    <property type="match status" value="1"/>
</dbReference>
<dbReference type="Gene3D" id="3.30.450.20">
    <property type="entry name" value="PAS domain"/>
    <property type="match status" value="2"/>
</dbReference>
<keyword evidence="10" id="KW-1185">Reference proteome</keyword>
<evidence type="ECO:0000259" key="7">
    <source>
        <dbReference type="PROSITE" id="PS50885"/>
    </source>
</evidence>
<dbReference type="PANTHER" id="PTHR44757:SF2">
    <property type="entry name" value="BIOFILM ARCHITECTURE MAINTENANCE PROTEIN MBAA"/>
    <property type="match status" value="1"/>
</dbReference>
<dbReference type="InterPro" id="IPR052155">
    <property type="entry name" value="Biofilm_reg_signaling"/>
</dbReference>
<dbReference type="CDD" id="cd06225">
    <property type="entry name" value="HAMP"/>
    <property type="match status" value="1"/>
</dbReference>
<dbReference type="SMART" id="SM00091">
    <property type="entry name" value="PAS"/>
    <property type="match status" value="2"/>
</dbReference>
<feature type="domain" description="HAMP" evidence="7">
    <location>
        <begin position="185"/>
        <end position="225"/>
    </location>
</feature>
<dbReference type="GO" id="GO:0007165">
    <property type="term" value="P:signal transduction"/>
    <property type="evidence" value="ECO:0007669"/>
    <property type="project" value="InterPro"/>
</dbReference>
<name>A0A1T4VDM9_9BACT</name>
<keyword evidence="3" id="KW-1133">Transmembrane helix</keyword>
<dbReference type="CDD" id="cd01949">
    <property type="entry name" value="GGDEF"/>
    <property type="match status" value="1"/>
</dbReference>
<dbReference type="CDD" id="cd00130">
    <property type="entry name" value="PAS"/>
    <property type="match status" value="2"/>
</dbReference>
<dbReference type="NCBIfam" id="TIGR00254">
    <property type="entry name" value="GGDEF"/>
    <property type="match status" value="1"/>
</dbReference>
<dbReference type="InterPro" id="IPR043128">
    <property type="entry name" value="Rev_trsase/Diguanyl_cyclase"/>
</dbReference>
<dbReference type="InterPro" id="IPR000160">
    <property type="entry name" value="GGDEF_dom"/>
</dbReference>
<dbReference type="InterPro" id="IPR013767">
    <property type="entry name" value="PAS_fold"/>
</dbReference>
<keyword evidence="3" id="KW-0472">Membrane</keyword>
<dbReference type="SMART" id="SM00052">
    <property type="entry name" value="EAL"/>
    <property type="match status" value="1"/>
</dbReference>
<evidence type="ECO:0000256" key="3">
    <source>
        <dbReference type="SAM" id="Phobius"/>
    </source>
</evidence>
<dbReference type="PANTHER" id="PTHR44757">
    <property type="entry name" value="DIGUANYLATE CYCLASE DGCP"/>
    <property type="match status" value="1"/>
</dbReference>
<dbReference type="InterPro" id="IPR035965">
    <property type="entry name" value="PAS-like_dom_sf"/>
</dbReference>
<dbReference type="Gene3D" id="3.20.20.450">
    <property type="entry name" value="EAL domain"/>
    <property type="match status" value="1"/>
</dbReference>
<evidence type="ECO:0000259" key="5">
    <source>
        <dbReference type="PROSITE" id="PS50113"/>
    </source>
</evidence>
<accession>A0A1T4VDM9</accession>
<dbReference type="NCBIfam" id="TIGR00229">
    <property type="entry name" value="sensory_box"/>
    <property type="match status" value="2"/>
</dbReference>
<dbReference type="PROSITE" id="PS50887">
    <property type="entry name" value="GGDEF"/>
    <property type="match status" value="1"/>
</dbReference>
<keyword evidence="2" id="KW-0175">Coiled coil</keyword>
<dbReference type="Gene3D" id="3.30.70.270">
    <property type="match status" value="1"/>
</dbReference>
<feature type="domain" description="PAC" evidence="5">
    <location>
        <begin position="496"/>
        <end position="548"/>
    </location>
</feature>
<reference evidence="9 10" key="1">
    <citation type="submission" date="2017-02" db="EMBL/GenBank/DDBJ databases">
        <authorList>
            <person name="Peterson S.W."/>
        </authorList>
    </citation>
    <scope>NUCLEOTIDE SEQUENCE [LARGE SCALE GENOMIC DNA]</scope>
    <source>
        <strain evidence="9 10">DSM 18034</strain>
    </source>
</reference>
<dbReference type="EMBL" id="FUYA01000001">
    <property type="protein sequence ID" value="SKA63060.1"/>
    <property type="molecule type" value="Genomic_DNA"/>
</dbReference>
<dbReference type="InterPro" id="IPR003660">
    <property type="entry name" value="HAMP_dom"/>
</dbReference>
<evidence type="ECO:0000259" key="4">
    <source>
        <dbReference type="PROSITE" id="PS50112"/>
    </source>
</evidence>
<dbReference type="Pfam" id="PF00563">
    <property type="entry name" value="EAL"/>
    <property type="match status" value="1"/>
</dbReference>
<dbReference type="InterPro" id="IPR029787">
    <property type="entry name" value="Nucleotide_cyclase"/>
</dbReference>
<dbReference type="GO" id="GO:0016020">
    <property type="term" value="C:membrane"/>
    <property type="evidence" value="ECO:0007669"/>
    <property type="project" value="InterPro"/>
</dbReference>
<dbReference type="GO" id="GO:0006355">
    <property type="term" value="P:regulation of DNA-templated transcription"/>
    <property type="evidence" value="ECO:0007669"/>
    <property type="project" value="InterPro"/>
</dbReference>
<dbReference type="FunFam" id="3.20.20.450:FF:000001">
    <property type="entry name" value="Cyclic di-GMP phosphodiesterase yahA"/>
    <property type="match status" value="1"/>
</dbReference>
<evidence type="ECO:0000259" key="8">
    <source>
        <dbReference type="PROSITE" id="PS50887"/>
    </source>
</evidence>
<organism evidence="9 10">
    <name type="scientific">Desulfobaculum bizertense DSM 18034</name>
    <dbReference type="NCBI Taxonomy" id="1121442"/>
    <lineage>
        <taxon>Bacteria</taxon>
        <taxon>Pseudomonadati</taxon>
        <taxon>Thermodesulfobacteriota</taxon>
        <taxon>Desulfovibrionia</taxon>
        <taxon>Desulfovibrionales</taxon>
        <taxon>Desulfovibrionaceae</taxon>
        <taxon>Desulfobaculum</taxon>
    </lineage>
</organism>
<dbReference type="GO" id="GO:0071732">
    <property type="term" value="P:cellular response to nitric oxide"/>
    <property type="evidence" value="ECO:0007669"/>
    <property type="project" value="UniProtKB-ARBA"/>
</dbReference>
<dbReference type="Pfam" id="PF00990">
    <property type="entry name" value="GGDEF"/>
    <property type="match status" value="1"/>
</dbReference>
<feature type="domain" description="PAS" evidence="4">
    <location>
        <begin position="422"/>
        <end position="461"/>
    </location>
</feature>
<dbReference type="PROSITE" id="PS50883">
    <property type="entry name" value="EAL"/>
    <property type="match status" value="1"/>
</dbReference>
<dbReference type="Pfam" id="PF13426">
    <property type="entry name" value="PAS_9"/>
    <property type="match status" value="1"/>
</dbReference>
<dbReference type="FunFam" id="3.30.70.270:FF:000001">
    <property type="entry name" value="Diguanylate cyclase domain protein"/>
    <property type="match status" value="1"/>
</dbReference>
<evidence type="ECO:0000313" key="9">
    <source>
        <dbReference type="EMBL" id="SKA63060.1"/>
    </source>
</evidence>
<keyword evidence="3" id="KW-0812">Transmembrane</keyword>
<comment type="catalytic activity">
    <reaction evidence="1">
        <text>3',3'-c-di-GMP + H2O = 5'-phosphoguanylyl(3'-&gt;5')guanosine + H(+)</text>
        <dbReference type="Rhea" id="RHEA:24902"/>
        <dbReference type="ChEBI" id="CHEBI:15377"/>
        <dbReference type="ChEBI" id="CHEBI:15378"/>
        <dbReference type="ChEBI" id="CHEBI:58754"/>
        <dbReference type="ChEBI" id="CHEBI:58805"/>
        <dbReference type="EC" id="3.1.4.52"/>
    </reaction>
    <physiologicalReaction direction="left-to-right" evidence="1">
        <dbReference type="Rhea" id="RHEA:24903"/>
    </physiologicalReaction>
</comment>
<evidence type="ECO:0000256" key="1">
    <source>
        <dbReference type="ARBA" id="ARBA00051114"/>
    </source>
</evidence>
<dbReference type="SUPFAM" id="SSF55785">
    <property type="entry name" value="PYP-like sensor domain (PAS domain)"/>
    <property type="match status" value="2"/>
</dbReference>
<dbReference type="OrthoDB" id="7673416at2"/>
<dbReference type="CDD" id="cd01948">
    <property type="entry name" value="EAL"/>
    <property type="match status" value="1"/>
</dbReference>
<dbReference type="Pfam" id="PF00989">
    <property type="entry name" value="PAS"/>
    <property type="match status" value="1"/>
</dbReference>
<dbReference type="PROSITE" id="PS50112">
    <property type="entry name" value="PAS"/>
    <property type="match status" value="2"/>
</dbReference>
<feature type="domain" description="GGDEF" evidence="8">
    <location>
        <begin position="581"/>
        <end position="714"/>
    </location>
</feature>
<protein>
    <submittedName>
        <fullName evidence="9">PAS domain S-box-containing protein/diguanylate cyclase (GGDEF) domain-containing protein</fullName>
    </submittedName>
</protein>
<dbReference type="InterPro" id="IPR035919">
    <property type="entry name" value="EAL_sf"/>
</dbReference>
<feature type="transmembrane region" description="Helical" evidence="3">
    <location>
        <begin position="6"/>
        <end position="31"/>
    </location>
</feature>
<evidence type="ECO:0000313" key="10">
    <source>
        <dbReference type="Proteomes" id="UP000189733"/>
    </source>
</evidence>
<dbReference type="SUPFAM" id="SSF55073">
    <property type="entry name" value="Nucleotide cyclase"/>
    <property type="match status" value="1"/>
</dbReference>
<dbReference type="Gene3D" id="6.10.340.10">
    <property type="match status" value="1"/>
</dbReference>
<sequence>MNKPRLFTRIFLLLLIGMGIWVIVLSSYTLWREKNRQIISLQEKGLLLAQSMALDKLQRLESADQKYLNELLAKYVSLRGIDYLLLIDGTNSIRAQAFSSALPFPAQWLIRNVTHGTSSTYSVIDGGENDILQLAWPLPSSTGTLLIGMSMMPIHDFLTRSLSHIQALSLIFFAILGAAGYYLSRSVTAPISELIEFSHRVANHDFTAKLNADPTSQDEISVLSRVAFRTVCEVKNHIVMLEKKLSAATQENEQSLQQLYTIVHSMPDALIVCAQDGTILRANKTCLRLFSLSAEGVLLKNISDFLDSSLEELLTSFGTTLSELVQHSDEYPKTAELTLRQDGLSIPISLSMNAVMRKDENYCILILRDISDCKLMETQLREIGQKLELRVADRTERLEHVIAQLRAEMEERKRVEQALRAAEADYRSIFENTIEGIFRMSDDGHFTDANPALAKMFGFEQPREILDALRSGNFTLIPPVDFDRVLQHLSQHDELHNYELRSHKKDGTSVWLSLNARRVLDKDRQLLHLEGSLDDITKRIKSEEELRHRAFHDPLTALPNRDFFQSHLQKALNRFQRNREYKSAVLYLDLDRFKLINDSLGHSTGDQLLRHTSSILQNCVRNMDTVARFGGDEFAVLLEGFHAPRECITVAKRILKEIEKPVVIDGCEVFTSASIGIVIVTDEYCSPDAVLRDADTAMYRAKEMGRSRFKVFNQKMHDQAMRQLMLETDIRHSLSAGNFELYYQPILALSTGKPVALEALIRWNHPDMGLVLPSEFISIAEETGLILPLGEWVMREACSQVAAWRKEFNLSIPVSINLSARQFLKPSLVHDVRNILEETGTPPSLVTFEITESVLMKNTSAATEMLNLFKKMGITISMDDFGTGYSSFTYLTSFPIDILKIDQRFIARLEHEKHCRSIVKTLIGLAQNLGLLVVAEGVATPEQAQILASFDCPYAQGFLYSRPLPAQQIETLIGQPLLARAE</sequence>
<dbReference type="PROSITE" id="PS50113">
    <property type="entry name" value="PAC"/>
    <property type="match status" value="1"/>
</dbReference>
<evidence type="ECO:0000256" key="2">
    <source>
        <dbReference type="SAM" id="Coils"/>
    </source>
</evidence>
<dbReference type="SUPFAM" id="SSF141868">
    <property type="entry name" value="EAL domain-like"/>
    <property type="match status" value="1"/>
</dbReference>
<feature type="domain" description="EAL" evidence="6">
    <location>
        <begin position="723"/>
        <end position="977"/>
    </location>
</feature>
<gene>
    <name evidence="9" type="ORF">SAMN02745702_00070</name>
</gene>
<dbReference type="AlphaFoldDB" id="A0A1T4VDM9"/>
<dbReference type="InterPro" id="IPR000700">
    <property type="entry name" value="PAS-assoc_C"/>
</dbReference>
<dbReference type="RefSeq" id="WP_159445859.1">
    <property type="nucleotide sequence ID" value="NZ_FUYA01000001.1"/>
</dbReference>
<feature type="domain" description="PAS" evidence="4">
    <location>
        <begin position="255"/>
        <end position="328"/>
    </location>
</feature>
<evidence type="ECO:0000259" key="6">
    <source>
        <dbReference type="PROSITE" id="PS50883"/>
    </source>
</evidence>
<dbReference type="GO" id="GO:0071111">
    <property type="term" value="F:cyclic-guanylate-specific phosphodiesterase activity"/>
    <property type="evidence" value="ECO:0007669"/>
    <property type="project" value="UniProtKB-EC"/>
</dbReference>